<proteinExistence type="predicted"/>
<keyword evidence="2" id="KW-1185">Reference proteome</keyword>
<comment type="caution">
    <text evidence="1">The sequence shown here is derived from an EMBL/GenBank/DDBJ whole genome shotgun (WGS) entry which is preliminary data.</text>
</comment>
<dbReference type="STRING" id="649761.HMPREF0973_00081"/>
<dbReference type="EMBL" id="ACVA01000003">
    <property type="protein sequence ID" value="EEX20021.1"/>
    <property type="molecule type" value="Genomic_DNA"/>
</dbReference>
<accession>C9MKG0</accession>
<dbReference type="Proteomes" id="UP000003327">
    <property type="component" value="Unassembled WGS sequence"/>
</dbReference>
<dbReference type="AlphaFoldDB" id="C9MKG0"/>
<sequence>MKTLHQTTGAFLHCQERLPSKQRNALLVSTERPSCINGTPSSKRRGRSVVFSSAAPANEALPHYTPTIHHFISKQLYLHPSPFGEGTGERL</sequence>
<gene>
    <name evidence="1" type="ORF">HMPREF0973_00081</name>
</gene>
<reference evidence="1 2" key="1">
    <citation type="submission" date="2009-09" db="EMBL/GenBank/DDBJ databases">
        <authorList>
            <person name="Weinstock G."/>
            <person name="Sodergren E."/>
            <person name="Clifton S."/>
            <person name="Fulton L."/>
            <person name="Fulton B."/>
            <person name="Courtney L."/>
            <person name="Fronick C."/>
            <person name="Harrison M."/>
            <person name="Strong C."/>
            <person name="Farmer C."/>
            <person name="Delahaunty K."/>
            <person name="Markovic C."/>
            <person name="Hall O."/>
            <person name="Minx P."/>
            <person name="Tomlinson C."/>
            <person name="Mitreva M."/>
            <person name="Nelson J."/>
            <person name="Hou S."/>
            <person name="Wollam A."/>
            <person name="Pepin K.H."/>
            <person name="Johnson M."/>
            <person name="Bhonagiri V."/>
            <person name="Nash W.E."/>
            <person name="Warren W."/>
            <person name="Chinwalla A."/>
            <person name="Mardis E.R."/>
            <person name="Wilson R.K."/>
        </authorList>
    </citation>
    <scope>NUCLEOTIDE SEQUENCE [LARGE SCALE GENOMIC DNA]</scope>
    <source>
        <strain evidence="1 2">F0319</strain>
    </source>
</reference>
<name>C9MKG0_9BACT</name>
<dbReference type="HOGENOM" id="CLU_2424505_0_0_10"/>
<organism evidence="1 2">
    <name type="scientific">Prevotella veroralis F0319</name>
    <dbReference type="NCBI Taxonomy" id="649761"/>
    <lineage>
        <taxon>Bacteria</taxon>
        <taxon>Pseudomonadati</taxon>
        <taxon>Bacteroidota</taxon>
        <taxon>Bacteroidia</taxon>
        <taxon>Bacteroidales</taxon>
        <taxon>Prevotellaceae</taxon>
        <taxon>Prevotella</taxon>
    </lineage>
</organism>
<evidence type="ECO:0000313" key="2">
    <source>
        <dbReference type="Proteomes" id="UP000003327"/>
    </source>
</evidence>
<protein>
    <submittedName>
        <fullName evidence="1">Uncharacterized protein</fullName>
    </submittedName>
</protein>
<evidence type="ECO:0000313" key="1">
    <source>
        <dbReference type="EMBL" id="EEX20021.1"/>
    </source>
</evidence>